<reference evidence="1 2" key="1">
    <citation type="journal article" date="2019" name="Nat. Ecol. Evol.">
        <title>Megaphylogeny resolves global patterns of mushroom evolution.</title>
        <authorList>
            <person name="Varga T."/>
            <person name="Krizsan K."/>
            <person name="Foldi C."/>
            <person name="Dima B."/>
            <person name="Sanchez-Garcia M."/>
            <person name="Sanchez-Ramirez S."/>
            <person name="Szollosi G.J."/>
            <person name="Szarkandi J.G."/>
            <person name="Papp V."/>
            <person name="Albert L."/>
            <person name="Andreopoulos W."/>
            <person name="Angelini C."/>
            <person name="Antonin V."/>
            <person name="Barry K.W."/>
            <person name="Bougher N.L."/>
            <person name="Buchanan P."/>
            <person name="Buyck B."/>
            <person name="Bense V."/>
            <person name="Catcheside P."/>
            <person name="Chovatia M."/>
            <person name="Cooper J."/>
            <person name="Damon W."/>
            <person name="Desjardin D."/>
            <person name="Finy P."/>
            <person name="Geml J."/>
            <person name="Haridas S."/>
            <person name="Hughes K."/>
            <person name="Justo A."/>
            <person name="Karasinski D."/>
            <person name="Kautmanova I."/>
            <person name="Kiss B."/>
            <person name="Kocsube S."/>
            <person name="Kotiranta H."/>
            <person name="LaButti K.M."/>
            <person name="Lechner B.E."/>
            <person name="Liimatainen K."/>
            <person name="Lipzen A."/>
            <person name="Lukacs Z."/>
            <person name="Mihaltcheva S."/>
            <person name="Morgado L.N."/>
            <person name="Niskanen T."/>
            <person name="Noordeloos M.E."/>
            <person name="Ohm R.A."/>
            <person name="Ortiz-Santana B."/>
            <person name="Ovrebo C."/>
            <person name="Racz N."/>
            <person name="Riley R."/>
            <person name="Savchenko A."/>
            <person name="Shiryaev A."/>
            <person name="Soop K."/>
            <person name="Spirin V."/>
            <person name="Szebenyi C."/>
            <person name="Tomsovsky M."/>
            <person name="Tulloss R.E."/>
            <person name="Uehling J."/>
            <person name="Grigoriev I.V."/>
            <person name="Vagvolgyi C."/>
            <person name="Papp T."/>
            <person name="Martin F.M."/>
            <person name="Miettinen O."/>
            <person name="Hibbett D.S."/>
            <person name="Nagy L.G."/>
        </authorList>
    </citation>
    <scope>NUCLEOTIDE SEQUENCE [LARGE SCALE GENOMIC DNA]</scope>
    <source>
        <strain evidence="1 2">CBS 962.96</strain>
    </source>
</reference>
<dbReference type="OrthoDB" id="3191568at2759"/>
<gene>
    <name evidence="1" type="ORF">K435DRAFT_555898</name>
</gene>
<accession>A0A4S8LRN9</accession>
<keyword evidence="2" id="KW-1185">Reference proteome</keyword>
<name>A0A4S8LRN9_DENBC</name>
<feature type="non-terminal residue" evidence="1">
    <location>
        <position position="78"/>
    </location>
</feature>
<proteinExistence type="predicted"/>
<evidence type="ECO:0000313" key="2">
    <source>
        <dbReference type="Proteomes" id="UP000297245"/>
    </source>
</evidence>
<dbReference type="EMBL" id="ML179288">
    <property type="protein sequence ID" value="THU92074.1"/>
    <property type="molecule type" value="Genomic_DNA"/>
</dbReference>
<dbReference type="Proteomes" id="UP000297245">
    <property type="component" value="Unassembled WGS sequence"/>
</dbReference>
<protein>
    <submittedName>
        <fullName evidence="1">Uncharacterized protein</fullName>
    </submittedName>
</protein>
<sequence length="78" mass="8741">SGVSVYDALPSANSSYFIIMYGGSDFLNCTVIGPNSKPYYHVVTDPLRPGYTVFKNKDNNDVALVKWQPRCQLEIHDI</sequence>
<organism evidence="1 2">
    <name type="scientific">Dendrothele bispora (strain CBS 962.96)</name>
    <dbReference type="NCBI Taxonomy" id="1314807"/>
    <lineage>
        <taxon>Eukaryota</taxon>
        <taxon>Fungi</taxon>
        <taxon>Dikarya</taxon>
        <taxon>Basidiomycota</taxon>
        <taxon>Agaricomycotina</taxon>
        <taxon>Agaricomycetes</taxon>
        <taxon>Agaricomycetidae</taxon>
        <taxon>Agaricales</taxon>
        <taxon>Agaricales incertae sedis</taxon>
        <taxon>Dendrothele</taxon>
    </lineage>
</organism>
<dbReference type="AlphaFoldDB" id="A0A4S8LRN9"/>
<evidence type="ECO:0000313" key="1">
    <source>
        <dbReference type="EMBL" id="THU92074.1"/>
    </source>
</evidence>
<feature type="non-terminal residue" evidence="1">
    <location>
        <position position="1"/>
    </location>
</feature>